<comment type="caution">
    <text evidence="1">The sequence shown here is derived from an EMBL/GenBank/DDBJ whole genome shotgun (WGS) entry which is preliminary data.</text>
</comment>
<evidence type="ECO:0000313" key="2">
    <source>
        <dbReference type="Proteomes" id="UP000297555"/>
    </source>
</evidence>
<sequence length="611" mass="67312">MQLPDSLHPWRQWLEWFAPEQMPLFGDLLGRLDPILGPLRGQHQGGVPEPDGLGDLQRRGPYERLLSSEWLLADEVPEEFMRRVAVGEHLFLAPQYRSRQANRLIVVLFDAGPLQLGAARLVHLALLILLARRAQEAGAELRWGILQEAPRLHELDTSAQLKRLLSARTYHTVSDAHWQAWCAWLAEQPDQAGECWVVGQRLPRTDSQSCTHRVQIHRSLEGQSLSFELQGVTTRRVSLPIPEEGSAVRLLSGQFEAEVVAAAPAVKGTVPRVALNLPPVISSAGTHVALKLLDEDGMVVIKLPTEHQKKSLQVRRNLWSSGRVPLAATFSGRNLGAVLSQHDWLWFWKVPGLRAVEKPPREQLQLPPGTARLLPVVWLNGGRTGRLFLLDTQGHLAYWEAASGESAPRSPPAKTRRWADNVLGLAKVANETMAYVRSDGGRLYAHSVGTEGAASCGHVIGNAEGVSQVLFAASRLWHRSFGGCALLSVDNGKQRWQIISATGCSMPSERVDLAHGWKGLGLLRQYRGDPYSLVLIGPDQQTVALHSEGQQRVLFTAASDIVKISFCPMSGLVAALTSARELLVYSVPQRTLRLQIFCNQVAAKHKEGADA</sequence>
<dbReference type="OrthoDB" id="8593417at2"/>
<dbReference type="EMBL" id="SPDQ01000017">
    <property type="protein sequence ID" value="TFH79346.1"/>
    <property type="molecule type" value="Genomic_DNA"/>
</dbReference>
<dbReference type="AlphaFoldDB" id="A0A4Y8VE91"/>
<protein>
    <submittedName>
        <fullName evidence="1">Uncharacterized protein</fullName>
    </submittedName>
</protein>
<gene>
    <name evidence="1" type="ORF">E4J90_16115</name>
</gene>
<evidence type="ECO:0000313" key="1">
    <source>
        <dbReference type="EMBL" id="TFH79346.1"/>
    </source>
</evidence>
<organism evidence="1 2">
    <name type="scientific">Pseudomonas kribbensis</name>
    <dbReference type="NCBI Taxonomy" id="1628086"/>
    <lineage>
        <taxon>Bacteria</taxon>
        <taxon>Pseudomonadati</taxon>
        <taxon>Pseudomonadota</taxon>
        <taxon>Gammaproteobacteria</taxon>
        <taxon>Pseudomonadales</taxon>
        <taxon>Pseudomonadaceae</taxon>
        <taxon>Pseudomonas</taxon>
    </lineage>
</organism>
<dbReference type="Proteomes" id="UP000297555">
    <property type="component" value="Unassembled WGS sequence"/>
</dbReference>
<accession>A0A4Y8VE91</accession>
<name>A0A4Y8VE91_9PSED</name>
<proteinExistence type="predicted"/>
<reference evidence="1 2" key="1">
    <citation type="submission" date="2019-03" db="EMBL/GenBank/DDBJ databases">
        <title>Draft genome sequence of humic substances-degrading Pseudomonas kribbensis CHA-19 from forest soil.</title>
        <authorList>
            <person name="Kim D."/>
        </authorList>
    </citation>
    <scope>NUCLEOTIDE SEQUENCE [LARGE SCALE GENOMIC DNA]</scope>
    <source>
        <strain evidence="1 2">CHA-19</strain>
    </source>
</reference>
<dbReference type="SUPFAM" id="SSF50998">
    <property type="entry name" value="Quinoprotein alcohol dehydrogenase-like"/>
    <property type="match status" value="1"/>
</dbReference>
<dbReference type="RefSeq" id="WP_134827156.1">
    <property type="nucleotide sequence ID" value="NZ_SPDQ01000017.1"/>
</dbReference>
<dbReference type="InterPro" id="IPR011047">
    <property type="entry name" value="Quinoprotein_ADH-like_sf"/>
</dbReference>